<sequence length="727" mass="81621">MKRSYLVRALTRTSTRSRTSSLTRSLCSSASPPSGADVALKNVTKSNFEPALAGLRRHVREADFVAVDLEMTGVTSAPWRESFEFDRSDIQYLKIKDSAEKFAVVQFGVCPFRWDPHSRSFVAHPHNFYIFPRQENVGDGLSNEFLCQTSSLEFLAKYQFDFNACVYEGISYLSRSEEEEALRRLDSVYKDERPNASFKFRNGVNTQLISMADILFAERMKNMVSEWRDGLLREGGKGHEIQGSLNDMSQKFQTTFFHMRPALVVNGLTSRQLRLIKLITEKHFKDLAYVYVTGETSSRQPLIVYTDSTTDRESLMRELKACQRKEAETKIKAAIGFRQVVDLLSSQRKLIVGHNCFLDLAHVYNKFIAPLPLTAEEFVSAFRTYFPHVIDTKVLLNLDDALLRIVGKGGTSLSKAFGLLCPPIFPSSSSSVLAGKPRVRVEVELDDQRFSNWNSGAKHEAGYDAFMTGCVFSQACLHLGIDFSSHAVSVDLLHNEKLQKYINHLYLSWVNGDIIDMKTGKGAAESLDSTSVKRQRPKIVFSNMILLWGLPSKLRAKDIKDCFCQVFGRGSITSIYHLDETAAFVQFSKAELVSDFLILKDALGRENDPISVLHPLSRIFESGCVHAASYEAYKEICSSPVSELLFADQAKAVGINWNTRLVELANGSENQDDGACETEHKINAIPLCQDQEKTIPGTVESDTQSSCHFPTDELVDSFYPSEAQLSK</sequence>
<dbReference type="InterPro" id="IPR051181">
    <property type="entry name" value="CAF1_poly(A)_ribonucleases"/>
</dbReference>
<comment type="caution">
    <text evidence="3">The sequence shown here is derived from an EMBL/GenBank/DDBJ whole genome shotgun (WGS) entry which is preliminary data.</text>
</comment>
<comment type="similarity">
    <text evidence="2">Belongs to the CAF1 family.</text>
</comment>
<reference evidence="3" key="1">
    <citation type="submission" date="2020-06" db="EMBL/GenBank/DDBJ databases">
        <authorList>
            <person name="Li T."/>
            <person name="Hu X."/>
            <person name="Zhang T."/>
            <person name="Song X."/>
            <person name="Zhang H."/>
            <person name="Dai N."/>
            <person name="Sheng W."/>
            <person name="Hou X."/>
            <person name="Wei L."/>
        </authorList>
    </citation>
    <scope>NUCLEOTIDE SEQUENCE</scope>
    <source>
        <strain evidence="3">G01</strain>
        <tissue evidence="3">Leaf</tissue>
    </source>
</reference>
<evidence type="ECO:0000313" key="3">
    <source>
        <dbReference type="EMBL" id="KAL0310938.1"/>
    </source>
</evidence>
<protein>
    <submittedName>
        <fullName evidence="3">Poly(A)-specific ribonuclease PARN</fullName>
    </submittedName>
</protein>
<dbReference type="PANTHER" id="PTHR15092:SF22">
    <property type="entry name" value="POLY(A)-SPECIFIC RIBONUCLEASE PNLDC1"/>
    <property type="match status" value="1"/>
</dbReference>
<dbReference type="InterPro" id="IPR006941">
    <property type="entry name" value="RNase_CAF1"/>
</dbReference>
<reference evidence="3" key="2">
    <citation type="journal article" date="2024" name="Plant">
        <title>Genomic evolution and insights into agronomic trait innovations of Sesamum species.</title>
        <authorList>
            <person name="Miao H."/>
            <person name="Wang L."/>
            <person name="Qu L."/>
            <person name="Liu H."/>
            <person name="Sun Y."/>
            <person name="Le M."/>
            <person name="Wang Q."/>
            <person name="Wei S."/>
            <person name="Zheng Y."/>
            <person name="Lin W."/>
            <person name="Duan Y."/>
            <person name="Cao H."/>
            <person name="Xiong S."/>
            <person name="Wang X."/>
            <person name="Wei L."/>
            <person name="Li C."/>
            <person name="Ma Q."/>
            <person name="Ju M."/>
            <person name="Zhao R."/>
            <person name="Li G."/>
            <person name="Mu C."/>
            <person name="Tian Q."/>
            <person name="Mei H."/>
            <person name="Zhang T."/>
            <person name="Gao T."/>
            <person name="Zhang H."/>
        </authorList>
    </citation>
    <scope>NUCLEOTIDE SEQUENCE</scope>
    <source>
        <strain evidence="3">G01</strain>
    </source>
</reference>
<dbReference type="GO" id="GO:0000175">
    <property type="term" value="F:3'-5'-RNA exonuclease activity"/>
    <property type="evidence" value="ECO:0007669"/>
    <property type="project" value="TreeGrafter"/>
</dbReference>
<dbReference type="AlphaFoldDB" id="A0AAW2KWK2"/>
<dbReference type="Pfam" id="PF04857">
    <property type="entry name" value="CAF1"/>
    <property type="match status" value="1"/>
</dbReference>
<gene>
    <name evidence="3" type="ORF">Sangu_2388500</name>
</gene>
<comment type="cofactor">
    <cofactor evidence="1">
        <name>a divalent metal cation</name>
        <dbReference type="ChEBI" id="CHEBI:60240"/>
    </cofactor>
</comment>
<dbReference type="EMBL" id="JACGWK010000016">
    <property type="protein sequence ID" value="KAL0310938.1"/>
    <property type="molecule type" value="Genomic_DNA"/>
</dbReference>
<dbReference type="InterPro" id="IPR012337">
    <property type="entry name" value="RNaseH-like_sf"/>
</dbReference>
<dbReference type="SUPFAM" id="SSF53098">
    <property type="entry name" value="Ribonuclease H-like"/>
    <property type="match status" value="1"/>
</dbReference>
<evidence type="ECO:0000256" key="1">
    <source>
        <dbReference type="ARBA" id="ARBA00001968"/>
    </source>
</evidence>
<dbReference type="InterPro" id="IPR036397">
    <property type="entry name" value="RNaseH_sf"/>
</dbReference>
<proteinExistence type="inferred from homology"/>
<dbReference type="Gene3D" id="3.30.420.10">
    <property type="entry name" value="Ribonuclease H-like superfamily/Ribonuclease H"/>
    <property type="match status" value="2"/>
</dbReference>
<evidence type="ECO:0000256" key="2">
    <source>
        <dbReference type="ARBA" id="ARBA00008372"/>
    </source>
</evidence>
<name>A0AAW2KWK2_9LAMI</name>
<dbReference type="PANTHER" id="PTHR15092">
    <property type="entry name" value="POLY A -SPECIFIC RIBONUCLEASE/TARGET OF EGR1, MEMBER 1"/>
    <property type="match status" value="1"/>
</dbReference>
<dbReference type="GO" id="GO:0003723">
    <property type="term" value="F:RNA binding"/>
    <property type="evidence" value="ECO:0007669"/>
    <property type="project" value="TreeGrafter"/>
</dbReference>
<organism evidence="3">
    <name type="scientific">Sesamum angustifolium</name>
    <dbReference type="NCBI Taxonomy" id="2727405"/>
    <lineage>
        <taxon>Eukaryota</taxon>
        <taxon>Viridiplantae</taxon>
        <taxon>Streptophyta</taxon>
        <taxon>Embryophyta</taxon>
        <taxon>Tracheophyta</taxon>
        <taxon>Spermatophyta</taxon>
        <taxon>Magnoliopsida</taxon>
        <taxon>eudicotyledons</taxon>
        <taxon>Gunneridae</taxon>
        <taxon>Pentapetalae</taxon>
        <taxon>asterids</taxon>
        <taxon>lamiids</taxon>
        <taxon>Lamiales</taxon>
        <taxon>Pedaliaceae</taxon>
        <taxon>Sesamum</taxon>
    </lineage>
</organism>
<accession>A0AAW2KWK2</accession>